<evidence type="ECO:0000313" key="2">
    <source>
        <dbReference type="EMBL" id="EFK60126.1"/>
    </source>
</evidence>
<evidence type="ECO:0000313" key="3">
    <source>
        <dbReference type="Proteomes" id="UP000006258"/>
    </source>
</evidence>
<dbReference type="GO" id="GO:0016787">
    <property type="term" value="F:hydrolase activity"/>
    <property type="evidence" value="ECO:0007669"/>
    <property type="project" value="UniProtKB-KW"/>
</dbReference>
<dbReference type="EMBL" id="ACHA02000001">
    <property type="protein sequence ID" value="EFK60126.1"/>
    <property type="molecule type" value="Genomic_DNA"/>
</dbReference>
<protein>
    <submittedName>
        <fullName evidence="2">Hydrolase, alpha/beta domain protein</fullName>
    </submittedName>
</protein>
<dbReference type="InterPro" id="IPR050266">
    <property type="entry name" value="AB_hydrolase_sf"/>
</dbReference>
<gene>
    <name evidence="2" type="ORF">HMPREF0766_10070</name>
</gene>
<organism evidence="2 3">
    <name type="scientific">Sphingobacterium spiritivorum ATCC 33861</name>
    <dbReference type="NCBI Taxonomy" id="525373"/>
    <lineage>
        <taxon>Bacteria</taxon>
        <taxon>Pseudomonadati</taxon>
        <taxon>Bacteroidota</taxon>
        <taxon>Sphingobacteriia</taxon>
        <taxon>Sphingobacteriales</taxon>
        <taxon>Sphingobacteriaceae</taxon>
        <taxon>Sphingobacterium</taxon>
    </lineage>
</organism>
<dbReference type="Gene3D" id="3.40.50.1820">
    <property type="entry name" value="alpha/beta hydrolase"/>
    <property type="match status" value="1"/>
</dbReference>
<dbReference type="SUPFAM" id="SSF53474">
    <property type="entry name" value="alpha/beta-Hydrolases"/>
    <property type="match status" value="1"/>
</dbReference>
<feature type="domain" description="AB hydrolase-1" evidence="1">
    <location>
        <begin position="74"/>
        <end position="217"/>
    </location>
</feature>
<dbReference type="HOGENOM" id="CLU_020336_50_5_10"/>
<comment type="caution">
    <text evidence="2">The sequence shown here is derived from an EMBL/GenBank/DDBJ whole genome shotgun (WGS) entry which is preliminary data.</text>
</comment>
<evidence type="ECO:0000259" key="1">
    <source>
        <dbReference type="Pfam" id="PF00561"/>
    </source>
</evidence>
<keyword evidence="3" id="KW-1185">Reference proteome</keyword>
<dbReference type="Proteomes" id="UP000006258">
    <property type="component" value="Unassembled WGS sequence"/>
</dbReference>
<sequence>MFPNFVLLLILKLNLDRFMKNSLYVRNLIILLLITIIMTMASSSHGQQIKPTDSGYAVANGTKVYYEIYGEGRPVILLHGAYMTIDLNWGQLIPELSRTRKVIAIELQGHGHTPFSDRILSRATLASDVEGVMDYLRIESADIAGYSFGGSVAYQFAIQSPERLKKLVIISSTYKSSGWMPEVTNAFKGMKPELFANSPLQTAYDAVAPDKTKWTKFLEQMMASAKEPYDLGDDNIAKITSPVLLIAGDNDGLDKIELVKTYQLLGGAVCADFGELPPSQLAIVPSQGHRSLMMQTQTILSYLNSFLQ</sequence>
<dbReference type="Pfam" id="PF00561">
    <property type="entry name" value="Abhydrolase_1"/>
    <property type="match status" value="1"/>
</dbReference>
<dbReference type="PRINTS" id="PR00111">
    <property type="entry name" value="ABHYDROLASE"/>
</dbReference>
<name>D7VGF1_SPHSI</name>
<dbReference type="eggNOG" id="COG0596">
    <property type="taxonomic scope" value="Bacteria"/>
</dbReference>
<accession>D7VGF1</accession>
<dbReference type="PANTHER" id="PTHR43798">
    <property type="entry name" value="MONOACYLGLYCEROL LIPASE"/>
    <property type="match status" value="1"/>
</dbReference>
<keyword evidence="2" id="KW-0378">Hydrolase</keyword>
<dbReference type="InterPro" id="IPR029058">
    <property type="entry name" value="AB_hydrolase_fold"/>
</dbReference>
<proteinExistence type="predicted"/>
<dbReference type="AlphaFoldDB" id="D7VGF1"/>
<dbReference type="InterPro" id="IPR000073">
    <property type="entry name" value="AB_hydrolase_1"/>
</dbReference>
<dbReference type="STRING" id="525373.HMPREF0766_10070"/>
<reference evidence="2" key="1">
    <citation type="submission" date="2010-07" db="EMBL/GenBank/DDBJ databases">
        <authorList>
            <person name="Muzny D."/>
            <person name="Qin X."/>
            <person name="Buhay C."/>
            <person name="Dugan-Rocha S."/>
            <person name="Ding Y."/>
            <person name="Chen G."/>
            <person name="Hawes A."/>
            <person name="Holder M."/>
            <person name="Jhangiani S."/>
            <person name="Johnson A."/>
            <person name="Khan Z."/>
            <person name="Li Z."/>
            <person name="Liu W."/>
            <person name="Liu X."/>
            <person name="Perez L."/>
            <person name="Shen H."/>
            <person name="Wang Q."/>
            <person name="Watt J."/>
            <person name="Xi L."/>
            <person name="Xin Y."/>
            <person name="Zhou J."/>
            <person name="Deng J."/>
            <person name="Jiang H."/>
            <person name="Liu Y."/>
            <person name="Qu J."/>
            <person name="Song X.-Z."/>
            <person name="Zhang L."/>
            <person name="Villasana D."/>
            <person name="Johnson A."/>
            <person name="Liu J."/>
            <person name="Liyanage D."/>
            <person name="Lorensuhewa L."/>
            <person name="Robinson T."/>
            <person name="Song A."/>
            <person name="Song B.-B."/>
            <person name="Dinh H."/>
            <person name="Thornton R."/>
            <person name="Coyle M."/>
            <person name="Francisco L."/>
            <person name="Jackson L."/>
            <person name="Javaid M."/>
            <person name="Korchina V."/>
            <person name="Kovar C."/>
            <person name="Mata R."/>
            <person name="Mathew T."/>
            <person name="Ngo R."/>
            <person name="Nguyen L."/>
            <person name="Nguyen N."/>
            <person name="Okwuonu G."/>
            <person name="Ongeri F."/>
            <person name="Pham C."/>
            <person name="Simmons D."/>
            <person name="Wilczek-Boney K."/>
            <person name="Hale W."/>
            <person name="Jakkamsetti A."/>
            <person name="Pham P."/>
            <person name="Ruth R."/>
            <person name="San Lucas F."/>
            <person name="Warren J."/>
            <person name="Zhang J."/>
            <person name="Zhao Z."/>
            <person name="Zhou C."/>
            <person name="Zhu D."/>
            <person name="Lee S."/>
            <person name="Bess C."/>
            <person name="Blankenburg K."/>
            <person name="Forbes L."/>
            <person name="Fu Q."/>
            <person name="Gubbala S."/>
            <person name="Hirani K."/>
            <person name="Jayaseelan J.C."/>
            <person name="Lara F."/>
            <person name="Munidasa M."/>
            <person name="Palculict T."/>
            <person name="Patil S."/>
            <person name="Pu L.-L."/>
            <person name="Saada N."/>
            <person name="Tang L."/>
            <person name="Weissenberger G."/>
            <person name="Zhu Y."/>
            <person name="Hemphill L."/>
            <person name="Shang Y."/>
            <person name="Youmans B."/>
            <person name="Ayvaz T."/>
            <person name="Ross M."/>
            <person name="Santibanez J."/>
            <person name="Aqrawi P."/>
            <person name="Gross S."/>
            <person name="Joshi V."/>
            <person name="Fowler G."/>
            <person name="Nazareth L."/>
            <person name="Reid J."/>
            <person name="Worley K."/>
            <person name="Petrosino J."/>
            <person name="Highlander S."/>
            <person name="Gibbs R."/>
        </authorList>
    </citation>
    <scope>NUCLEOTIDE SEQUENCE [LARGE SCALE GENOMIC DNA]</scope>
    <source>
        <strain evidence="2">ATCC 33861</strain>
    </source>
</reference>